<sequence length="529" mass="54185">MSRRRAVLAALAATALGAGAGQLAGLALDPGTGPVDVVAERVVALTPPAVAELATVGAGLGSRTTVVAGVLVVLALVAALAGAVSGRSERPGMWLLAGTGVLAVLGALTAPGAGQLDPLPSAVALLVAVTMFRRLHRLARRIPAPTAQGTLPDGRPMRESLTRRRFLRSSALAGAGGIVAGTGAAWGAPRLPSGRIGEARTALTARLDALAGEGRIARAATVPAGAGFPGGTAFTTPVADFYRIDTALRLPAVDPDGWRLRVHGMVERELELTLDDVLRRPLVERWVTLACVSNEVGGDLVSTTRFTGIELAPLLAAAGPDPAADQVLSTSADGWTAGSPSQIVLDPARGALLAVGMDGAALPVEHGFPARLVVPGLYGYVSATKWVTGIELTTFAQRQDYWRVRGWAPPGPMETASRIDAPGPYARVPAGPVTVTGTAFAVPRGISRVEVGVDGDDGNVVWTDAELAPVPAGGVTWRMWRCVLDLPPGGYTLWCRATDGDGAVQTGQVRSPLPGAATGWDSRSVTVVG</sequence>
<dbReference type="Gene3D" id="2.60.40.650">
    <property type="match status" value="1"/>
</dbReference>
<dbReference type="InterPro" id="IPR036374">
    <property type="entry name" value="OxRdtase_Mopterin-bd_sf"/>
</dbReference>
<accession>A0ABV1K959</accession>
<evidence type="ECO:0000259" key="3">
    <source>
        <dbReference type="Pfam" id="PF00174"/>
    </source>
</evidence>
<keyword evidence="1" id="KW-0472">Membrane</keyword>
<dbReference type="Gene3D" id="3.90.420.10">
    <property type="entry name" value="Oxidoreductase, molybdopterin-binding domain"/>
    <property type="match status" value="1"/>
</dbReference>
<keyword evidence="1" id="KW-0812">Transmembrane</keyword>
<dbReference type="SUPFAM" id="SSF56524">
    <property type="entry name" value="Oxidoreductase molybdopterin-binding domain"/>
    <property type="match status" value="1"/>
</dbReference>
<dbReference type="PROSITE" id="PS51318">
    <property type="entry name" value="TAT"/>
    <property type="match status" value="1"/>
</dbReference>
<evidence type="ECO:0000256" key="1">
    <source>
        <dbReference type="SAM" id="Phobius"/>
    </source>
</evidence>
<feature type="signal peptide" evidence="2">
    <location>
        <begin position="1"/>
        <end position="20"/>
    </location>
</feature>
<feature type="transmembrane region" description="Helical" evidence="1">
    <location>
        <begin position="93"/>
        <end position="113"/>
    </location>
</feature>
<organism evidence="4 5">
    <name type="scientific">Pseudonocardia nematodicida</name>
    <dbReference type="NCBI Taxonomy" id="1206997"/>
    <lineage>
        <taxon>Bacteria</taxon>
        <taxon>Bacillati</taxon>
        <taxon>Actinomycetota</taxon>
        <taxon>Actinomycetes</taxon>
        <taxon>Pseudonocardiales</taxon>
        <taxon>Pseudonocardiaceae</taxon>
        <taxon>Pseudonocardia</taxon>
    </lineage>
</organism>
<feature type="transmembrane region" description="Helical" evidence="1">
    <location>
        <begin position="166"/>
        <end position="186"/>
    </location>
</feature>
<keyword evidence="1" id="KW-1133">Transmembrane helix</keyword>
<keyword evidence="2" id="KW-0732">Signal</keyword>
<proteinExistence type="predicted"/>
<dbReference type="InterPro" id="IPR014756">
    <property type="entry name" value="Ig_E-set"/>
</dbReference>
<dbReference type="Proteomes" id="UP001494902">
    <property type="component" value="Unassembled WGS sequence"/>
</dbReference>
<dbReference type="Pfam" id="PF00174">
    <property type="entry name" value="Oxidored_molyb"/>
    <property type="match status" value="1"/>
</dbReference>
<evidence type="ECO:0000313" key="5">
    <source>
        <dbReference type="Proteomes" id="UP001494902"/>
    </source>
</evidence>
<feature type="transmembrane region" description="Helical" evidence="1">
    <location>
        <begin position="66"/>
        <end position="86"/>
    </location>
</feature>
<dbReference type="InterPro" id="IPR006311">
    <property type="entry name" value="TAT_signal"/>
</dbReference>
<evidence type="ECO:0000313" key="4">
    <source>
        <dbReference type="EMBL" id="MEQ3550414.1"/>
    </source>
</evidence>
<dbReference type="SUPFAM" id="SSF81296">
    <property type="entry name" value="E set domains"/>
    <property type="match status" value="1"/>
</dbReference>
<dbReference type="InterPro" id="IPR000572">
    <property type="entry name" value="OxRdtase_Mopterin-bd_dom"/>
</dbReference>
<gene>
    <name evidence="4" type="ORF">WIS52_08020</name>
</gene>
<reference evidence="4 5" key="1">
    <citation type="submission" date="2024-03" db="EMBL/GenBank/DDBJ databases">
        <title>Draft genome sequence of Pseudonocardia nematodicida JCM 31783.</title>
        <authorList>
            <person name="Butdee W."/>
            <person name="Duangmal K."/>
        </authorList>
    </citation>
    <scope>NUCLEOTIDE SEQUENCE [LARGE SCALE GENOMIC DNA]</scope>
    <source>
        <strain evidence="4 5">JCM 31783</strain>
    </source>
</reference>
<dbReference type="PANTHER" id="PTHR19372:SF7">
    <property type="entry name" value="SULFITE OXIDASE, MITOCHONDRIAL"/>
    <property type="match status" value="1"/>
</dbReference>
<dbReference type="EMBL" id="JBEDNQ010000003">
    <property type="protein sequence ID" value="MEQ3550414.1"/>
    <property type="molecule type" value="Genomic_DNA"/>
</dbReference>
<evidence type="ECO:0000256" key="2">
    <source>
        <dbReference type="SAM" id="SignalP"/>
    </source>
</evidence>
<feature type="domain" description="Oxidoreductase molybdopterin-binding" evidence="3">
    <location>
        <begin position="249"/>
        <end position="401"/>
    </location>
</feature>
<dbReference type="RefSeq" id="WP_349297501.1">
    <property type="nucleotide sequence ID" value="NZ_JBEDNQ010000003.1"/>
</dbReference>
<keyword evidence="5" id="KW-1185">Reference proteome</keyword>
<feature type="transmembrane region" description="Helical" evidence="1">
    <location>
        <begin position="119"/>
        <end position="135"/>
    </location>
</feature>
<feature type="chain" id="PRO_5045848248" evidence="2">
    <location>
        <begin position="21"/>
        <end position="529"/>
    </location>
</feature>
<name>A0ABV1K959_9PSEU</name>
<dbReference type="PANTHER" id="PTHR19372">
    <property type="entry name" value="SULFITE REDUCTASE"/>
    <property type="match status" value="1"/>
</dbReference>
<protein>
    <submittedName>
        <fullName evidence="4">Molybdopterin-dependent oxidoreductase</fullName>
    </submittedName>
</protein>
<comment type="caution">
    <text evidence="4">The sequence shown here is derived from an EMBL/GenBank/DDBJ whole genome shotgun (WGS) entry which is preliminary data.</text>
</comment>